<feature type="signal peptide" evidence="2">
    <location>
        <begin position="1"/>
        <end position="18"/>
    </location>
</feature>
<dbReference type="InterPro" id="IPR016047">
    <property type="entry name" value="M23ase_b-sheet_dom"/>
</dbReference>
<evidence type="ECO:0000256" key="2">
    <source>
        <dbReference type="SAM" id="SignalP"/>
    </source>
</evidence>
<feature type="domain" description="M23ase beta-sheet core" evidence="3">
    <location>
        <begin position="60"/>
        <end position="177"/>
    </location>
</feature>
<dbReference type="Proteomes" id="UP000484076">
    <property type="component" value="Unassembled WGS sequence"/>
</dbReference>
<keyword evidence="5" id="KW-1185">Reference proteome</keyword>
<comment type="caution">
    <text evidence="4">The sequence shown here is derived from an EMBL/GenBank/DDBJ whole genome shotgun (WGS) entry which is preliminary data.</text>
</comment>
<keyword evidence="1 2" id="KW-0732">Signal</keyword>
<dbReference type="SUPFAM" id="SSF51261">
    <property type="entry name" value="Duplicated hybrid motif"/>
    <property type="match status" value="1"/>
</dbReference>
<dbReference type="AlphaFoldDB" id="A0A8X8KNU7"/>
<gene>
    <name evidence="4" type="ORF">GEU84_008555</name>
</gene>
<dbReference type="Gene3D" id="2.70.70.10">
    <property type="entry name" value="Glucose Permease (Domain IIA)"/>
    <property type="match status" value="1"/>
</dbReference>
<evidence type="ECO:0000313" key="4">
    <source>
        <dbReference type="EMBL" id="NUB44430.1"/>
    </source>
</evidence>
<sequence length="320" mass="32794">MIRPLALTFALAATAAGAFDLQMPLDCTLGDTCFIQQYVDRDPSPGVTDFTCGPLAYDGHEGTDFALPSLAAMQTGVAVRAAAPGVVKGGRDGMPDIAVNTPGAPPLEGRDCGNGVLIEHDGGWQTQYCHMKQGSVAVRAGDVVAAGAVLGQVGLSGNTEFPHLHLTLRRDGRTIDPFDPDEVLTCGAPPAPALWATPLPYQPGGLIALGFATEVPAFDALKAGLASPATLPADAPALVLWAYAFGSRAGDALVLAITGPAGQIINESMALDRTQAQLFRAAGLRLPPAGWPAGSYSGTATLVRGNETIDTGTITLIVGN</sequence>
<dbReference type="CDD" id="cd12797">
    <property type="entry name" value="M23_peptidase"/>
    <property type="match status" value="1"/>
</dbReference>
<dbReference type="EMBL" id="WHUT02000004">
    <property type="protein sequence ID" value="NUB44430.1"/>
    <property type="molecule type" value="Genomic_DNA"/>
</dbReference>
<dbReference type="Pfam" id="PF01551">
    <property type="entry name" value="Peptidase_M23"/>
    <property type="match status" value="1"/>
</dbReference>
<reference evidence="4" key="1">
    <citation type="submission" date="2020-05" db="EMBL/GenBank/DDBJ databases">
        <title>Fertoebacter nigrum gen. nov., sp. nov., a new member of the family Rhodobacteraceae.</title>
        <authorList>
            <person name="Szuroczki S."/>
            <person name="Abbaszade G."/>
            <person name="Buni D."/>
            <person name="Schumann P."/>
            <person name="Toth E."/>
        </authorList>
    </citation>
    <scope>NUCLEOTIDE SEQUENCE</scope>
    <source>
        <strain evidence="4">RG-N-1a</strain>
    </source>
</reference>
<evidence type="ECO:0000313" key="5">
    <source>
        <dbReference type="Proteomes" id="UP000484076"/>
    </source>
</evidence>
<dbReference type="GO" id="GO:0004222">
    <property type="term" value="F:metalloendopeptidase activity"/>
    <property type="evidence" value="ECO:0007669"/>
    <property type="project" value="TreeGrafter"/>
</dbReference>
<organism evidence="4 5">
    <name type="scientific">Fertoeibacter niger</name>
    <dbReference type="NCBI Taxonomy" id="2656921"/>
    <lineage>
        <taxon>Bacteria</taxon>
        <taxon>Pseudomonadati</taxon>
        <taxon>Pseudomonadota</taxon>
        <taxon>Alphaproteobacteria</taxon>
        <taxon>Rhodobacterales</taxon>
        <taxon>Paracoccaceae</taxon>
        <taxon>Fertoeibacter</taxon>
    </lineage>
</organism>
<protein>
    <submittedName>
        <fullName evidence="4">M23 family metallopeptidase</fullName>
    </submittedName>
</protein>
<proteinExistence type="predicted"/>
<evidence type="ECO:0000259" key="3">
    <source>
        <dbReference type="Pfam" id="PF01551"/>
    </source>
</evidence>
<feature type="chain" id="PRO_5036446873" evidence="2">
    <location>
        <begin position="19"/>
        <end position="320"/>
    </location>
</feature>
<dbReference type="RefSeq" id="WP_174539548.1">
    <property type="nucleotide sequence ID" value="NZ_WHUT02000004.1"/>
</dbReference>
<dbReference type="PANTHER" id="PTHR21666">
    <property type="entry name" value="PEPTIDASE-RELATED"/>
    <property type="match status" value="1"/>
</dbReference>
<accession>A0A8X8KNU7</accession>
<evidence type="ECO:0000256" key="1">
    <source>
        <dbReference type="ARBA" id="ARBA00022729"/>
    </source>
</evidence>
<dbReference type="InterPro" id="IPR050570">
    <property type="entry name" value="Cell_wall_metabolism_enzyme"/>
</dbReference>
<dbReference type="InterPro" id="IPR011055">
    <property type="entry name" value="Dup_hybrid_motif"/>
</dbReference>
<dbReference type="PANTHER" id="PTHR21666:SF289">
    <property type="entry name" value="L-ALA--D-GLU ENDOPEPTIDASE"/>
    <property type="match status" value="1"/>
</dbReference>
<name>A0A8X8KNU7_9RHOB</name>